<comment type="catalytic activity">
    <reaction evidence="1 10">
        <text>[protein]-peptidylproline (omega=180) = [protein]-peptidylproline (omega=0)</text>
        <dbReference type="Rhea" id="RHEA:16237"/>
        <dbReference type="Rhea" id="RHEA-COMP:10747"/>
        <dbReference type="Rhea" id="RHEA-COMP:10748"/>
        <dbReference type="ChEBI" id="CHEBI:83833"/>
        <dbReference type="ChEBI" id="CHEBI:83834"/>
        <dbReference type="EC" id="5.2.1.8"/>
    </reaction>
</comment>
<evidence type="ECO:0000256" key="9">
    <source>
        <dbReference type="ARBA" id="ARBA00025287"/>
    </source>
</evidence>
<keyword evidence="7 10" id="KW-0413">Isomerase</keyword>
<comment type="function">
    <text evidence="9">PPIases accelerate the folding of proteins. It catalyzes the cis-trans isomerization of proline imidic peptide bonds in oligopeptides. Acts as a regulatory subunit for PP2A-like phosphatases modulating their activity or substrate specificity, probably by inducing a conformational change in the catalytic subunit, a direct target of the PPIase. Can reactivate inactive phosphatase PP2A-phosphatase methylesterase complexes (PP2Ai) in presence of ATP and Mg(2+) by dissociating the inactive form from the complex.</text>
</comment>
<dbReference type="FunFam" id="1.20.120.1150:FF:000003">
    <property type="entry name" value="Serine/threonine-protein phosphatase 2A activator"/>
    <property type="match status" value="1"/>
</dbReference>
<evidence type="ECO:0000256" key="8">
    <source>
        <dbReference type="ARBA" id="ARBA00023242"/>
    </source>
</evidence>
<dbReference type="GO" id="GO:0000159">
    <property type="term" value="C:protein phosphatase type 2A complex"/>
    <property type="evidence" value="ECO:0007669"/>
    <property type="project" value="TreeGrafter"/>
</dbReference>
<dbReference type="GO" id="GO:0007052">
    <property type="term" value="P:mitotic spindle organization"/>
    <property type="evidence" value="ECO:0007669"/>
    <property type="project" value="TreeGrafter"/>
</dbReference>
<evidence type="ECO:0000256" key="2">
    <source>
        <dbReference type="ARBA" id="ARBA00004123"/>
    </source>
</evidence>
<feature type="compositionally biased region" description="Polar residues" evidence="11">
    <location>
        <begin position="439"/>
        <end position="450"/>
    </location>
</feature>
<evidence type="ECO:0000256" key="10">
    <source>
        <dbReference type="RuleBase" id="RU361210"/>
    </source>
</evidence>
<dbReference type="AlphaFoldDB" id="A0A317T1Z6"/>
<dbReference type="PANTHER" id="PTHR10012:SF3">
    <property type="entry name" value="SERINE_THREONINE-PROTEIN PHOSPHATASE 2A ACTIVATOR 1"/>
    <property type="match status" value="1"/>
</dbReference>
<reference evidence="12 13" key="1">
    <citation type="submission" date="2018-03" db="EMBL/GenBank/DDBJ databases">
        <title>Genomes of Pezizomycetes fungi and the evolution of truffles.</title>
        <authorList>
            <person name="Murat C."/>
            <person name="Payen T."/>
            <person name="Noel B."/>
            <person name="Kuo A."/>
            <person name="Martin F.M."/>
        </authorList>
    </citation>
    <scope>NUCLEOTIDE SEQUENCE [LARGE SCALE GENOMIC DNA]</scope>
    <source>
        <strain evidence="12">091103-1</strain>
    </source>
</reference>
<protein>
    <recommendedName>
        <fullName evidence="10">Serine/threonine-protein phosphatase 2A activator</fullName>
        <ecNumber evidence="10">5.2.1.8</ecNumber>
    </recommendedName>
    <alternativeName>
        <fullName evidence="10">Phosphotyrosyl phosphatase activator</fullName>
    </alternativeName>
</protein>
<comment type="subcellular location">
    <subcellularLocation>
        <location evidence="3 10">Cytoplasm</location>
    </subcellularLocation>
    <subcellularLocation>
        <location evidence="2">Nucleus</location>
    </subcellularLocation>
</comment>
<dbReference type="GO" id="GO:0005634">
    <property type="term" value="C:nucleus"/>
    <property type="evidence" value="ECO:0007669"/>
    <property type="project" value="UniProtKB-SubCell"/>
</dbReference>
<evidence type="ECO:0000256" key="6">
    <source>
        <dbReference type="ARBA" id="ARBA00023110"/>
    </source>
</evidence>
<evidence type="ECO:0000313" key="12">
    <source>
        <dbReference type="EMBL" id="PWW80759.1"/>
    </source>
</evidence>
<evidence type="ECO:0000256" key="4">
    <source>
        <dbReference type="ARBA" id="ARBA00011019"/>
    </source>
</evidence>
<gene>
    <name evidence="12" type="ORF">C7212DRAFT_274095</name>
</gene>
<evidence type="ECO:0000256" key="5">
    <source>
        <dbReference type="ARBA" id="ARBA00022490"/>
    </source>
</evidence>
<comment type="caution">
    <text evidence="12">The sequence shown here is derived from an EMBL/GenBank/DDBJ whole genome shotgun (WGS) entry which is preliminary data.</text>
</comment>
<dbReference type="STRING" id="42249.A0A317T1Z6"/>
<feature type="compositionally biased region" description="Low complexity" evidence="11">
    <location>
        <begin position="390"/>
        <end position="404"/>
    </location>
</feature>
<name>A0A317T1Z6_9PEZI</name>
<dbReference type="GO" id="GO:0003755">
    <property type="term" value="F:peptidyl-prolyl cis-trans isomerase activity"/>
    <property type="evidence" value="ECO:0007669"/>
    <property type="project" value="UniProtKB-KW"/>
</dbReference>
<dbReference type="GO" id="GO:0005737">
    <property type="term" value="C:cytoplasm"/>
    <property type="evidence" value="ECO:0007669"/>
    <property type="project" value="UniProtKB-SubCell"/>
</dbReference>
<feature type="compositionally biased region" description="Polar residues" evidence="11">
    <location>
        <begin position="418"/>
        <end position="432"/>
    </location>
</feature>
<dbReference type="CDD" id="cd04087">
    <property type="entry name" value="PTPA"/>
    <property type="match status" value="1"/>
</dbReference>
<dbReference type="EMBL" id="PYWC01000001">
    <property type="protein sequence ID" value="PWW80759.1"/>
    <property type="molecule type" value="Genomic_DNA"/>
</dbReference>
<dbReference type="Gene3D" id="1.20.120.1150">
    <property type="match status" value="1"/>
</dbReference>
<evidence type="ECO:0000256" key="3">
    <source>
        <dbReference type="ARBA" id="ARBA00004496"/>
    </source>
</evidence>
<evidence type="ECO:0000256" key="7">
    <source>
        <dbReference type="ARBA" id="ARBA00023235"/>
    </source>
</evidence>
<dbReference type="PANTHER" id="PTHR10012">
    <property type="entry name" value="SERINE/THREONINE-PROTEIN PHOSPHATASE 2A REGULATORY SUBUNIT B"/>
    <property type="match status" value="1"/>
</dbReference>
<feature type="region of interest" description="Disordered" evidence="11">
    <location>
        <begin position="366"/>
        <end position="555"/>
    </location>
</feature>
<accession>A0A317T1Z6</accession>
<organism evidence="12 13">
    <name type="scientific">Tuber magnatum</name>
    <name type="common">white Piedmont truffle</name>
    <dbReference type="NCBI Taxonomy" id="42249"/>
    <lineage>
        <taxon>Eukaryota</taxon>
        <taxon>Fungi</taxon>
        <taxon>Dikarya</taxon>
        <taxon>Ascomycota</taxon>
        <taxon>Pezizomycotina</taxon>
        <taxon>Pezizomycetes</taxon>
        <taxon>Pezizales</taxon>
        <taxon>Tuberaceae</taxon>
        <taxon>Tuber</taxon>
    </lineage>
</organism>
<dbReference type="SUPFAM" id="SSF140984">
    <property type="entry name" value="PTPA-like"/>
    <property type="match status" value="1"/>
</dbReference>
<evidence type="ECO:0000256" key="1">
    <source>
        <dbReference type="ARBA" id="ARBA00000971"/>
    </source>
</evidence>
<evidence type="ECO:0000313" key="13">
    <source>
        <dbReference type="Proteomes" id="UP000246991"/>
    </source>
</evidence>
<dbReference type="OrthoDB" id="16120at2759"/>
<keyword evidence="13" id="KW-1185">Reference proteome</keyword>
<keyword evidence="6 10" id="KW-0697">Rotamase</keyword>
<proteinExistence type="inferred from homology"/>
<dbReference type="Proteomes" id="UP000246991">
    <property type="component" value="Unassembled WGS sequence"/>
</dbReference>
<evidence type="ECO:0000256" key="11">
    <source>
        <dbReference type="SAM" id="MobiDB-lite"/>
    </source>
</evidence>
<keyword evidence="8" id="KW-0539">Nucleus</keyword>
<keyword evidence="5 10" id="KW-0963">Cytoplasm</keyword>
<dbReference type="InterPro" id="IPR043170">
    <property type="entry name" value="PTPA_C_lid"/>
</dbReference>
<sequence>MASDSDLQPIDPAKHIFAIPTKRIHVQEDVPHFITSPAYKLITNFILHLNASASPLSPATGELRNPQNYTLTSPTIYVSPEVDGIIQLIHRLESLVTQAPPDPGPRRFGNTAYRHWHALVEDALGGPNSLLDQHLPTSVLSPKGKGEVAAKQELLPYLLDSFGSPQRLDYGTGHELSFFAFLCGIWVLGGFQAGRDELGLALKCLDAYLHLVRRLVTTYTLEPAGSHGVWGLDDHSFLPYIFGSAELTTHPPTDSASSSTVPANVEGLEDVPKPGDVVKSLVVERERLRNLYFGAIGFIYDVKKGPFWEHSPILYDISGVQGGWGKINKGMIKMFNAEVLGKFPVVQHFRFGSIFGWDGPDGSANAAAIPAGTQAPQTSGPGTGAGSGVGARSSASSGPGTRSPENQTTSAAAPWARNPTQSPTIGSNTDFTTRAPWGTPTSTVNQTGSTVGRFPVEPSGSRTAPRPLPGRELGMEDARAPWATGEADKHPPSPDITQATEANLGPRRTNSPDSKLATMEGEEGRLRRGSVGTGGVRVAETGDLKKKSPPPHQGQ</sequence>
<dbReference type="EC" id="5.2.1.8" evidence="10"/>
<dbReference type="InterPro" id="IPR004327">
    <property type="entry name" value="Phstyr_phstse_ac"/>
</dbReference>
<dbReference type="GO" id="GO:0008160">
    <property type="term" value="F:protein tyrosine phosphatase activator activity"/>
    <property type="evidence" value="ECO:0007669"/>
    <property type="project" value="TreeGrafter"/>
</dbReference>
<comment type="similarity">
    <text evidence="4 10">Belongs to the PTPA-type PPIase family.</text>
</comment>
<dbReference type="InterPro" id="IPR037218">
    <property type="entry name" value="PTPA_sf"/>
</dbReference>
<dbReference type="Pfam" id="PF03095">
    <property type="entry name" value="PTPA"/>
    <property type="match status" value="1"/>
</dbReference>